<evidence type="ECO:0000313" key="1">
    <source>
        <dbReference type="EMBL" id="VYU30197.1"/>
    </source>
</evidence>
<dbReference type="AlphaFoldDB" id="A0A6N3DX66"/>
<dbReference type="Pfam" id="PF11777">
    <property type="entry name" value="DUF3316"/>
    <property type="match status" value="1"/>
</dbReference>
<dbReference type="EMBL" id="CACRUT010000015">
    <property type="protein sequence ID" value="VYU30197.1"/>
    <property type="molecule type" value="Genomic_DNA"/>
</dbReference>
<protein>
    <recommendedName>
        <fullName evidence="2">DUF3316 domain-containing protein</fullName>
    </recommendedName>
</protein>
<proteinExistence type="predicted"/>
<dbReference type="InterPro" id="IPR016879">
    <property type="entry name" value="UCP028299"/>
</dbReference>
<sequence>MSHLLPAYTTVSFRMSRSVRERALIFLLAIGTFLGTRPCQAQDAAPLPENRYTTHATLFGAGRTSLYETYLSPSTYTGPHLNILHETLRKTHWLDGRITTQSILDGFFCYTSNRAGNSDELGGKINYSIGWHYNWVVGGRLRLMAGGEVHAGLGAIYNNRNSNNPVQAKADIDIDVSLMAVYPFHIRKVPFTARYQTSLPLVGAMFSPRYGQSYYEMSLGNYDRNVCFTYPGNAPSMRHFLTLDFPIAGFTFRAGYLCDIRQSRVNGLRSHIWNHSFMIGYVKHFSFVKRKEPQHRPFIL</sequence>
<dbReference type="RefSeq" id="WP_412441979.1">
    <property type="nucleotide sequence ID" value="NZ_CACRUT010000015.1"/>
</dbReference>
<evidence type="ECO:0008006" key="2">
    <source>
        <dbReference type="Google" id="ProtNLM"/>
    </source>
</evidence>
<reference evidence="1" key="1">
    <citation type="submission" date="2019-11" db="EMBL/GenBank/DDBJ databases">
        <authorList>
            <person name="Feng L."/>
        </authorList>
    </citation>
    <scope>NUCLEOTIDE SEQUENCE</scope>
    <source>
        <strain evidence="1">PclaraLFYP37</strain>
    </source>
</reference>
<gene>
    <name evidence="1" type="ORF">PCLFYP37_02452</name>
</gene>
<name>A0A6N3DX66_9BACT</name>
<organism evidence="1">
    <name type="scientific">Paraprevotella clara</name>
    <dbReference type="NCBI Taxonomy" id="454154"/>
    <lineage>
        <taxon>Bacteria</taxon>
        <taxon>Pseudomonadati</taxon>
        <taxon>Bacteroidota</taxon>
        <taxon>Bacteroidia</taxon>
        <taxon>Bacteroidales</taxon>
        <taxon>Prevotellaceae</taxon>
        <taxon>Paraprevotella</taxon>
    </lineage>
</organism>
<accession>A0A6N3DX66</accession>